<reference evidence="1 2" key="1">
    <citation type="journal article" date="2023" name="PLoS ONE">
        <title>Cytospora paraplurivora sp. nov. isolated from orchards with fruit tree decline syndrome in Ontario, Canada.</title>
        <authorList>
            <person name="Ilyukhin E."/>
            <person name="Nguyen H.D.T."/>
            <person name="Castle A.J."/>
            <person name="Ellouze W."/>
        </authorList>
    </citation>
    <scope>NUCLEOTIDE SEQUENCE [LARGE SCALE GENOMIC DNA]</scope>
    <source>
        <strain evidence="1 2">FDS-564</strain>
    </source>
</reference>
<accession>A0AAN9UJW0</accession>
<protein>
    <submittedName>
        <fullName evidence="1">Uncharacterized protein</fullName>
    </submittedName>
</protein>
<evidence type="ECO:0000313" key="1">
    <source>
        <dbReference type="EMBL" id="KAK7748852.1"/>
    </source>
</evidence>
<keyword evidence="2" id="KW-1185">Reference proteome</keyword>
<dbReference type="Proteomes" id="UP001320245">
    <property type="component" value="Unassembled WGS sequence"/>
</dbReference>
<dbReference type="EMBL" id="JAJSPL020000002">
    <property type="protein sequence ID" value="KAK7748852.1"/>
    <property type="molecule type" value="Genomic_DNA"/>
</dbReference>
<sequence>MCTGTATRLLCRHYLVHWNSRCPKKCTLPDRRDWLACTCARCDPEHVRSQILREYGAERERLTAKSRIAMAEGRALVVRDLERQLRYIQFLQMEELGRASFAGLNPAVPVRFPGMYEQWMDGNLGRPVDWNVLLNG</sequence>
<name>A0AAN9UJW0_9PEZI</name>
<comment type="caution">
    <text evidence="1">The sequence shown here is derived from an EMBL/GenBank/DDBJ whole genome shotgun (WGS) entry which is preliminary data.</text>
</comment>
<proteinExistence type="predicted"/>
<gene>
    <name evidence="1" type="ORF">SLS53_000876</name>
</gene>
<evidence type="ECO:0000313" key="2">
    <source>
        <dbReference type="Proteomes" id="UP001320245"/>
    </source>
</evidence>
<organism evidence="1 2">
    <name type="scientific">Cytospora paraplurivora</name>
    <dbReference type="NCBI Taxonomy" id="2898453"/>
    <lineage>
        <taxon>Eukaryota</taxon>
        <taxon>Fungi</taxon>
        <taxon>Dikarya</taxon>
        <taxon>Ascomycota</taxon>
        <taxon>Pezizomycotina</taxon>
        <taxon>Sordariomycetes</taxon>
        <taxon>Sordariomycetidae</taxon>
        <taxon>Diaporthales</taxon>
        <taxon>Cytosporaceae</taxon>
        <taxon>Cytospora</taxon>
    </lineage>
</organism>
<dbReference type="AlphaFoldDB" id="A0AAN9UJW0"/>